<evidence type="ECO:0000256" key="1">
    <source>
        <dbReference type="SAM" id="MobiDB-lite"/>
    </source>
</evidence>
<reference evidence="2" key="1">
    <citation type="submission" date="2020-06" db="EMBL/GenBank/DDBJ databases">
        <authorList>
            <person name="Li T."/>
            <person name="Hu X."/>
            <person name="Zhang T."/>
            <person name="Song X."/>
            <person name="Zhang H."/>
            <person name="Dai N."/>
            <person name="Sheng W."/>
            <person name="Hou X."/>
            <person name="Wei L."/>
        </authorList>
    </citation>
    <scope>NUCLEOTIDE SEQUENCE</scope>
    <source>
        <strain evidence="2">G01</strain>
        <tissue evidence="2">Leaf</tissue>
    </source>
</reference>
<sequence>MGPRTPPLSHRSQRTRRNTGFPGGRHGRVVLIDHNKGPAVLAAAIIVFRQKRRVVGAQRRLGSQRGVPRIDLAGG</sequence>
<comment type="caution">
    <text evidence="2">The sequence shown here is derived from an EMBL/GenBank/DDBJ whole genome shotgun (WGS) entry which is preliminary data.</text>
</comment>
<dbReference type="AlphaFoldDB" id="A0AAW2QA01"/>
<dbReference type="EMBL" id="JACGWK010000003">
    <property type="protein sequence ID" value="KAL0364589.1"/>
    <property type="molecule type" value="Genomic_DNA"/>
</dbReference>
<feature type="region of interest" description="Disordered" evidence="1">
    <location>
        <begin position="1"/>
        <end position="26"/>
    </location>
</feature>
<gene>
    <name evidence="2" type="ORF">Sangu_0556500</name>
</gene>
<organism evidence="2">
    <name type="scientific">Sesamum angustifolium</name>
    <dbReference type="NCBI Taxonomy" id="2727405"/>
    <lineage>
        <taxon>Eukaryota</taxon>
        <taxon>Viridiplantae</taxon>
        <taxon>Streptophyta</taxon>
        <taxon>Embryophyta</taxon>
        <taxon>Tracheophyta</taxon>
        <taxon>Spermatophyta</taxon>
        <taxon>Magnoliopsida</taxon>
        <taxon>eudicotyledons</taxon>
        <taxon>Gunneridae</taxon>
        <taxon>Pentapetalae</taxon>
        <taxon>asterids</taxon>
        <taxon>lamiids</taxon>
        <taxon>Lamiales</taxon>
        <taxon>Pedaliaceae</taxon>
        <taxon>Sesamum</taxon>
    </lineage>
</organism>
<accession>A0AAW2QA01</accession>
<protein>
    <submittedName>
        <fullName evidence="2">Uncharacterized protein</fullName>
    </submittedName>
</protein>
<proteinExistence type="predicted"/>
<evidence type="ECO:0000313" key="2">
    <source>
        <dbReference type="EMBL" id="KAL0364589.1"/>
    </source>
</evidence>
<reference evidence="2" key="2">
    <citation type="journal article" date="2024" name="Plant">
        <title>Genomic evolution and insights into agronomic trait innovations of Sesamum species.</title>
        <authorList>
            <person name="Miao H."/>
            <person name="Wang L."/>
            <person name="Qu L."/>
            <person name="Liu H."/>
            <person name="Sun Y."/>
            <person name="Le M."/>
            <person name="Wang Q."/>
            <person name="Wei S."/>
            <person name="Zheng Y."/>
            <person name="Lin W."/>
            <person name="Duan Y."/>
            <person name="Cao H."/>
            <person name="Xiong S."/>
            <person name="Wang X."/>
            <person name="Wei L."/>
            <person name="Li C."/>
            <person name="Ma Q."/>
            <person name="Ju M."/>
            <person name="Zhao R."/>
            <person name="Li G."/>
            <person name="Mu C."/>
            <person name="Tian Q."/>
            <person name="Mei H."/>
            <person name="Zhang T."/>
            <person name="Gao T."/>
            <person name="Zhang H."/>
        </authorList>
    </citation>
    <scope>NUCLEOTIDE SEQUENCE</scope>
    <source>
        <strain evidence="2">G01</strain>
    </source>
</reference>
<name>A0AAW2QA01_9LAMI</name>